<evidence type="ECO:0000256" key="1">
    <source>
        <dbReference type="PROSITE-ProRule" id="PRU00266"/>
    </source>
</evidence>
<dbReference type="SUPFAM" id="SSF54768">
    <property type="entry name" value="dsRNA-binding domain-like"/>
    <property type="match status" value="2"/>
</dbReference>
<feature type="domain" description="DRBM" evidence="3">
    <location>
        <begin position="204"/>
        <end position="288"/>
    </location>
</feature>
<protein>
    <recommendedName>
        <fullName evidence="7">A to I editase domain-containing protein</fullName>
    </recommendedName>
</protein>
<organism evidence="5 6">
    <name type="scientific">Cloeon dipterum</name>
    <dbReference type="NCBI Taxonomy" id="197152"/>
    <lineage>
        <taxon>Eukaryota</taxon>
        <taxon>Metazoa</taxon>
        <taxon>Ecdysozoa</taxon>
        <taxon>Arthropoda</taxon>
        <taxon>Hexapoda</taxon>
        <taxon>Insecta</taxon>
        <taxon>Pterygota</taxon>
        <taxon>Palaeoptera</taxon>
        <taxon>Ephemeroptera</taxon>
        <taxon>Pisciforma</taxon>
        <taxon>Baetidae</taxon>
        <taxon>Cloeon</taxon>
    </lineage>
</organism>
<dbReference type="Gene3D" id="3.30.160.20">
    <property type="match status" value="2"/>
</dbReference>
<dbReference type="InterPro" id="IPR014720">
    <property type="entry name" value="dsRBD_dom"/>
</dbReference>
<sequence>MISLKVNDASSDTASNLKVAPVNEMPQLGMKRRAIDAPDLNKKKRKKGTALGPLQPKNAVCALNELRPGLEYSLVSQEGPTHSPLFTMSIEVNDQKFLGSGRSKRLAKQAVAEKALQSFLQFKNEADARQAMGRQLTAKQLDIDFTSDISEFDMTLFDLNAVRKQPEAKIPPPIVPSASAKPKPSSITSPTAEQKAGSSVTNANPALTLQQQKQAKLAKISPLEKNPVTILNELVPGTKFECVGESGEANTKFTMAVTVEGQVFKGAGPSKKLGKAAAAKAALLKLYNLNFSPFQGIHTQQNSTLGQNQNFVSLPQMLADHISNLVLDKFSALMVSKPAHSGRKVLAGIVMTTGSAMDDVSVIGVTTGTKCINGEHMSDLGSSLNDTHAEIVARRCLCDFLYSQLELHLKSGSASESILEVKPDGKGFRVKSHVKFHLFINTAPCGDARIFSPHETANTEERVDNHPNRKARGQLRTKIESGEGTIPVKSSEKIQTWDGVLEGERLRTMSCSDKIARWNVLGLQGALLSHFIEPVYLTSIVVGSLFHPCHMYRAVCGRIENTVQGLPPPYRLNKPHMNLISSPEVRLPGKAPSHSVNWTIGEDGPEVISSMTGKNETGGASRLCKRGFFVRFMRLVSTLPTVTGIGSPGNPCPPTYCDVKDAMHDYQMAKKQLFISFRKAELGEWLCKPVEQDMFEVSPYEVNGELVNERARLIAGVGE</sequence>
<name>A0A8S1D8R1_9INSE</name>
<dbReference type="PANTHER" id="PTHR10910:SF62">
    <property type="entry name" value="AT07585P-RELATED"/>
    <property type="match status" value="1"/>
</dbReference>
<evidence type="ECO:0000256" key="2">
    <source>
        <dbReference type="SAM" id="MobiDB-lite"/>
    </source>
</evidence>
<dbReference type="GO" id="GO:0006382">
    <property type="term" value="P:adenosine to inosine editing"/>
    <property type="evidence" value="ECO:0007669"/>
    <property type="project" value="TreeGrafter"/>
</dbReference>
<dbReference type="InterPro" id="IPR002466">
    <property type="entry name" value="A_deamin"/>
</dbReference>
<reference evidence="5 6" key="1">
    <citation type="submission" date="2020-04" db="EMBL/GenBank/DDBJ databases">
        <authorList>
            <person name="Alioto T."/>
            <person name="Alioto T."/>
            <person name="Gomez Garrido J."/>
        </authorList>
    </citation>
    <scope>NUCLEOTIDE SEQUENCE [LARGE SCALE GENOMIC DNA]</scope>
</reference>
<dbReference type="GO" id="GO:0006396">
    <property type="term" value="P:RNA processing"/>
    <property type="evidence" value="ECO:0007669"/>
    <property type="project" value="InterPro"/>
</dbReference>
<dbReference type="GO" id="GO:0010468">
    <property type="term" value="P:regulation of gene expression"/>
    <property type="evidence" value="ECO:0007669"/>
    <property type="project" value="UniProtKB-ARBA"/>
</dbReference>
<dbReference type="Pfam" id="PF02137">
    <property type="entry name" value="A_deamin"/>
    <property type="match status" value="1"/>
</dbReference>
<dbReference type="Pfam" id="PF00035">
    <property type="entry name" value="dsrm"/>
    <property type="match status" value="2"/>
</dbReference>
<evidence type="ECO:0000313" key="5">
    <source>
        <dbReference type="EMBL" id="CAB3376201.1"/>
    </source>
</evidence>
<feature type="region of interest" description="Disordered" evidence="2">
    <location>
        <begin position="168"/>
        <end position="200"/>
    </location>
</feature>
<evidence type="ECO:0008006" key="7">
    <source>
        <dbReference type="Google" id="ProtNLM"/>
    </source>
</evidence>
<dbReference type="SMART" id="SM00552">
    <property type="entry name" value="ADEAMc"/>
    <property type="match status" value="1"/>
</dbReference>
<gene>
    <name evidence="5" type="ORF">CLODIP_2_CD00736</name>
</gene>
<dbReference type="PROSITE" id="PS50137">
    <property type="entry name" value="DS_RBD"/>
    <property type="match status" value="2"/>
</dbReference>
<dbReference type="Proteomes" id="UP000494165">
    <property type="component" value="Unassembled WGS sequence"/>
</dbReference>
<dbReference type="AlphaFoldDB" id="A0A8S1D8R1"/>
<dbReference type="SMART" id="SM00358">
    <property type="entry name" value="DSRM"/>
    <property type="match status" value="2"/>
</dbReference>
<feature type="region of interest" description="Disordered" evidence="2">
    <location>
        <begin position="29"/>
        <end position="53"/>
    </location>
</feature>
<evidence type="ECO:0000313" key="6">
    <source>
        <dbReference type="Proteomes" id="UP000494165"/>
    </source>
</evidence>
<dbReference type="GO" id="GO:0008251">
    <property type="term" value="F:tRNA-specific adenosine deaminase activity"/>
    <property type="evidence" value="ECO:0007669"/>
    <property type="project" value="TreeGrafter"/>
</dbReference>
<dbReference type="GO" id="GO:0003725">
    <property type="term" value="F:double-stranded RNA binding"/>
    <property type="evidence" value="ECO:0007669"/>
    <property type="project" value="TreeGrafter"/>
</dbReference>
<keyword evidence="1" id="KW-0694">RNA-binding</keyword>
<evidence type="ECO:0000259" key="3">
    <source>
        <dbReference type="PROSITE" id="PS50137"/>
    </source>
</evidence>
<proteinExistence type="predicted"/>
<dbReference type="GO" id="GO:0003726">
    <property type="term" value="F:double-stranded RNA adenosine deaminase activity"/>
    <property type="evidence" value="ECO:0007669"/>
    <property type="project" value="TreeGrafter"/>
</dbReference>
<dbReference type="EMBL" id="CADEPI010000125">
    <property type="protein sequence ID" value="CAB3376201.1"/>
    <property type="molecule type" value="Genomic_DNA"/>
</dbReference>
<feature type="compositionally biased region" description="Low complexity" evidence="2">
    <location>
        <begin position="176"/>
        <end position="190"/>
    </location>
</feature>
<dbReference type="GO" id="GO:0005730">
    <property type="term" value="C:nucleolus"/>
    <property type="evidence" value="ECO:0007669"/>
    <property type="project" value="TreeGrafter"/>
</dbReference>
<feature type="domain" description="DRBM" evidence="3">
    <location>
        <begin position="55"/>
        <end position="121"/>
    </location>
</feature>
<dbReference type="PANTHER" id="PTHR10910">
    <property type="entry name" value="EUKARYOTE SPECIFIC DSRNA BINDING PROTEIN"/>
    <property type="match status" value="1"/>
</dbReference>
<dbReference type="GO" id="GO:0005737">
    <property type="term" value="C:cytoplasm"/>
    <property type="evidence" value="ECO:0007669"/>
    <property type="project" value="TreeGrafter"/>
</dbReference>
<dbReference type="OrthoDB" id="10268011at2759"/>
<comment type="caution">
    <text evidence="5">The sequence shown here is derived from an EMBL/GenBank/DDBJ whole genome shotgun (WGS) entry which is preliminary data.</text>
</comment>
<keyword evidence="6" id="KW-1185">Reference proteome</keyword>
<accession>A0A8S1D8R1</accession>
<evidence type="ECO:0000259" key="4">
    <source>
        <dbReference type="PROSITE" id="PS50141"/>
    </source>
</evidence>
<dbReference type="PROSITE" id="PS50141">
    <property type="entry name" value="A_DEAMIN_EDITASE"/>
    <property type="match status" value="1"/>
</dbReference>
<feature type="domain" description="A to I editase" evidence="4">
    <location>
        <begin position="364"/>
        <end position="695"/>
    </location>
</feature>